<gene>
    <name evidence="1" type="ORF">UFOVP1071_29</name>
</gene>
<dbReference type="EMBL" id="LR797022">
    <property type="protein sequence ID" value="CAB4181378.1"/>
    <property type="molecule type" value="Genomic_DNA"/>
</dbReference>
<dbReference type="SUPFAM" id="SSF53271">
    <property type="entry name" value="PRTase-like"/>
    <property type="match status" value="1"/>
</dbReference>
<sequence>MIKDEKHLLEMRRWLKNYINHTCIYRAKLGTQRLIGKAPNTSYSWQFYLRRGLFNAKFLNIVGVLFWHQFAERYRNVPFQVTGLETGATPVLVAIAMTSHLFDIDVNVISTRANRKKYGLLNRFEGIIDYNLPVMIVDDMCNSKDTIVRCLNYVAEEGLRIYDEGWTVVNKDVDGSHPDHDKYIGDSGLKIRSIFSLSEFDLSWNDYVSNNLNVNEVEFITERHLQLQA</sequence>
<proteinExistence type="predicted"/>
<evidence type="ECO:0000313" key="1">
    <source>
        <dbReference type="EMBL" id="CAB4181378.1"/>
    </source>
</evidence>
<keyword evidence="1" id="KW-0328">Glycosyltransferase</keyword>
<dbReference type="GO" id="GO:0016757">
    <property type="term" value="F:glycosyltransferase activity"/>
    <property type="evidence" value="ECO:0007669"/>
    <property type="project" value="UniProtKB-KW"/>
</dbReference>
<accession>A0A6J5QK79</accession>
<dbReference type="InterPro" id="IPR000836">
    <property type="entry name" value="PRTase_dom"/>
</dbReference>
<organism evidence="1">
    <name type="scientific">uncultured Caudovirales phage</name>
    <dbReference type="NCBI Taxonomy" id="2100421"/>
    <lineage>
        <taxon>Viruses</taxon>
        <taxon>Duplodnaviria</taxon>
        <taxon>Heunggongvirae</taxon>
        <taxon>Uroviricota</taxon>
        <taxon>Caudoviricetes</taxon>
        <taxon>Peduoviridae</taxon>
        <taxon>Maltschvirus</taxon>
        <taxon>Maltschvirus maltsch</taxon>
    </lineage>
</organism>
<dbReference type="Gene3D" id="3.40.50.2020">
    <property type="match status" value="1"/>
</dbReference>
<dbReference type="InterPro" id="IPR029057">
    <property type="entry name" value="PRTase-like"/>
</dbReference>
<protein>
    <submittedName>
        <fullName evidence="1">PyrE Orotate phosphoribosyltransferase</fullName>
    </submittedName>
</protein>
<reference evidence="1" key="1">
    <citation type="submission" date="2020-05" db="EMBL/GenBank/DDBJ databases">
        <authorList>
            <person name="Chiriac C."/>
            <person name="Salcher M."/>
            <person name="Ghai R."/>
            <person name="Kavagutti S V."/>
        </authorList>
    </citation>
    <scope>NUCLEOTIDE SEQUENCE</scope>
</reference>
<name>A0A6J5QK79_9CAUD</name>
<keyword evidence="1" id="KW-0808">Transferase</keyword>
<dbReference type="CDD" id="cd06223">
    <property type="entry name" value="PRTases_typeI"/>
    <property type="match status" value="1"/>
</dbReference>